<keyword evidence="2" id="KW-0812">Transmembrane</keyword>
<evidence type="ECO:0000256" key="1">
    <source>
        <dbReference type="SAM" id="MobiDB-lite"/>
    </source>
</evidence>
<feature type="transmembrane region" description="Helical" evidence="2">
    <location>
        <begin position="313"/>
        <end position="339"/>
    </location>
</feature>
<dbReference type="EMBL" id="JAAKFY010000012">
    <property type="protein sequence ID" value="KAF3849138.1"/>
    <property type="molecule type" value="Genomic_DNA"/>
</dbReference>
<feature type="region of interest" description="Disordered" evidence="1">
    <location>
        <begin position="69"/>
        <end position="92"/>
    </location>
</feature>
<dbReference type="Proteomes" id="UP000518266">
    <property type="component" value="Unassembled WGS sequence"/>
</dbReference>
<keyword evidence="2" id="KW-0472">Membrane</keyword>
<evidence type="ECO:0000256" key="2">
    <source>
        <dbReference type="SAM" id="Phobius"/>
    </source>
</evidence>
<sequence>MVGRLLRKPKRRRRATSSGCGTVKMSTLLPRSTQARLGNFLGSFTASVRSFRMAIVRRLPFTASMASLGRQPRLGSSSRKLSSRSSNRNSLGLQVDDKGLSFLRVTGSVCRQRGDTLTRPETSSWARSVSSTWSEGVSCHGSPDSREIAASFSPSPPTPSFWASPRQRNNDKISVSHSCLSTSPACSIFCSRRSLWISWIHATLLTYGQWFVLRSVPGSLSDFSIREVNKKSPLLSLSPGLSFLWRLLLDTFVSKSRLLCLVNLEPITPERMVSGRCSELRDVLVQEVSGSTARRIFQEQRHVVSAHGSPRSLFLVFFAPLLADVIFSLAALKGFIFLVRRHFI</sequence>
<evidence type="ECO:0000313" key="3">
    <source>
        <dbReference type="EMBL" id="KAF3849138.1"/>
    </source>
</evidence>
<accession>A0A7J5YLF8</accession>
<evidence type="ECO:0000313" key="4">
    <source>
        <dbReference type="Proteomes" id="UP000518266"/>
    </source>
</evidence>
<keyword evidence="4" id="KW-1185">Reference proteome</keyword>
<dbReference type="AlphaFoldDB" id="A0A7J5YLF8"/>
<evidence type="ECO:0008006" key="5">
    <source>
        <dbReference type="Google" id="ProtNLM"/>
    </source>
</evidence>
<name>A0A7J5YLF8_DISMA</name>
<organism evidence="3 4">
    <name type="scientific">Dissostichus mawsoni</name>
    <name type="common">Antarctic cod</name>
    <dbReference type="NCBI Taxonomy" id="36200"/>
    <lineage>
        <taxon>Eukaryota</taxon>
        <taxon>Metazoa</taxon>
        <taxon>Chordata</taxon>
        <taxon>Craniata</taxon>
        <taxon>Vertebrata</taxon>
        <taxon>Euteleostomi</taxon>
        <taxon>Actinopterygii</taxon>
        <taxon>Neopterygii</taxon>
        <taxon>Teleostei</taxon>
        <taxon>Neoteleostei</taxon>
        <taxon>Acanthomorphata</taxon>
        <taxon>Eupercaria</taxon>
        <taxon>Perciformes</taxon>
        <taxon>Notothenioidei</taxon>
        <taxon>Nototheniidae</taxon>
        <taxon>Dissostichus</taxon>
    </lineage>
</organism>
<feature type="compositionally biased region" description="Basic residues" evidence="1">
    <location>
        <begin position="1"/>
        <end position="15"/>
    </location>
</feature>
<gene>
    <name evidence="3" type="ORF">F7725_015635</name>
</gene>
<protein>
    <recommendedName>
        <fullName evidence="5">Transmembrane protein</fullName>
    </recommendedName>
</protein>
<feature type="region of interest" description="Disordered" evidence="1">
    <location>
        <begin position="1"/>
        <end position="24"/>
    </location>
</feature>
<comment type="caution">
    <text evidence="3">The sequence shown here is derived from an EMBL/GenBank/DDBJ whole genome shotgun (WGS) entry which is preliminary data.</text>
</comment>
<feature type="compositionally biased region" description="Low complexity" evidence="1">
    <location>
        <begin position="73"/>
        <end position="92"/>
    </location>
</feature>
<keyword evidence="2" id="KW-1133">Transmembrane helix</keyword>
<proteinExistence type="predicted"/>
<reference evidence="3 4" key="1">
    <citation type="submission" date="2020-03" db="EMBL/GenBank/DDBJ databases">
        <title>Dissostichus mawsoni Genome sequencing and assembly.</title>
        <authorList>
            <person name="Park H."/>
        </authorList>
    </citation>
    <scope>NUCLEOTIDE SEQUENCE [LARGE SCALE GENOMIC DNA]</scope>
    <source>
        <strain evidence="3">DM0001</strain>
        <tissue evidence="3">Muscle</tissue>
    </source>
</reference>